<reference evidence="1" key="1">
    <citation type="submission" date="2020-05" db="EMBL/GenBank/DDBJ databases">
        <title>Mycena genomes resolve the evolution of fungal bioluminescence.</title>
        <authorList>
            <person name="Tsai I.J."/>
        </authorList>
    </citation>
    <scope>NUCLEOTIDE SEQUENCE</scope>
    <source>
        <strain evidence="1">CCC161011</strain>
    </source>
</reference>
<dbReference type="AlphaFoldDB" id="A0A8H6YLK2"/>
<dbReference type="EMBL" id="JACAZI010000005">
    <property type="protein sequence ID" value="KAF7360514.1"/>
    <property type="molecule type" value="Genomic_DNA"/>
</dbReference>
<proteinExistence type="predicted"/>
<name>A0A8H6YLK2_9AGAR</name>
<dbReference type="OrthoDB" id="2322499at2759"/>
<comment type="caution">
    <text evidence="1">The sequence shown here is derived from an EMBL/GenBank/DDBJ whole genome shotgun (WGS) entry which is preliminary data.</text>
</comment>
<protein>
    <submittedName>
        <fullName evidence="1">Uncharacterized protein</fullName>
    </submittedName>
</protein>
<evidence type="ECO:0000313" key="1">
    <source>
        <dbReference type="EMBL" id="KAF7360514.1"/>
    </source>
</evidence>
<dbReference type="Proteomes" id="UP000620124">
    <property type="component" value="Unassembled WGS sequence"/>
</dbReference>
<sequence>MRPAANFTGNPIYKKMANKVALYERDVQMRVAGARKKLENFTTERIALVDAIVEHAAVCRDWARQSAIRREKDTNAKFEARYNAIKDKFIQLGYTESDISSIEFSTSVRQTTQLTDRIWNTIYPKLEPTVRASKDRRLQREREIRTKARTRVVEDIYKEYKKTLVPTQWRFLPGLHEVLHYPAFSVVVNAADDVNVETTHFDEAVSALPGFIVSWTAARKVELVKLIKDAQSSSGSSGSEGGSTFSVPGTQLLDLATAVFDCAQENCTGRYSGTYTALIGWESAAAHHCRNNRLYNWGSPPPSIETVLKFSSRGYMAAASLVTLAGLNEKHATAAEMDNLDLRFLCIACIPRIHKQTENHFAFSWRAAVSHFASTSHPAPLWRKLNSAETQRVKNNEGSDPTSSWSCCHCSHHLDHYERFASVSDHVKTVHAIANPSAPTDLFRFLDLQRTPATFSIFRPQATSSSSRKPAAGTAQYHCLKCTGPGPSRRLFIFEGVKSHLKAKHQVLEPLKDRDWKQA</sequence>
<evidence type="ECO:0000313" key="2">
    <source>
        <dbReference type="Proteomes" id="UP000620124"/>
    </source>
</evidence>
<gene>
    <name evidence="1" type="ORF">MVEN_00782200</name>
</gene>
<accession>A0A8H6YLK2</accession>
<keyword evidence="2" id="KW-1185">Reference proteome</keyword>
<organism evidence="1 2">
    <name type="scientific">Mycena venus</name>
    <dbReference type="NCBI Taxonomy" id="2733690"/>
    <lineage>
        <taxon>Eukaryota</taxon>
        <taxon>Fungi</taxon>
        <taxon>Dikarya</taxon>
        <taxon>Basidiomycota</taxon>
        <taxon>Agaricomycotina</taxon>
        <taxon>Agaricomycetes</taxon>
        <taxon>Agaricomycetidae</taxon>
        <taxon>Agaricales</taxon>
        <taxon>Marasmiineae</taxon>
        <taxon>Mycenaceae</taxon>
        <taxon>Mycena</taxon>
    </lineage>
</organism>